<evidence type="ECO:0000256" key="6">
    <source>
        <dbReference type="RuleBase" id="RU363041"/>
    </source>
</evidence>
<sequence>MGWLVPLIAGAATGVLSGFGIGGGTLLLIYMTAFAGIPQTLAQGINLLYFLPTAATALPAHIKNGYIDRGALLPAILTGLAGTALAAWAATALDVELLHRCFGGFLIVIGLRELFSKPAQGDQTAG</sequence>
<gene>
    <name evidence="7" type="ORF">H8S57_05305</name>
</gene>
<dbReference type="PANTHER" id="PTHR43701">
    <property type="entry name" value="MEMBRANE TRANSPORTER PROTEIN MJ0441-RELATED"/>
    <property type="match status" value="1"/>
</dbReference>
<dbReference type="EMBL" id="JACOPP010000005">
    <property type="protein sequence ID" value="MBC5733141.1"/>
    <property type="molecule type" value="Genomic_DNA"/>
</dbReference>
<dbReference type="Pfam" id="PF01925">
    <property type="entry name" value="TauE"/>
    <property type="match status" value="1"/>
</dbReference>
<protein>
    <recommendedName>
        <fullName evidence="6">Probable membrane transporter protein</fullName>
    </recommendedName>
</protein>
<keyword evidence="6" id="KW-1003">Cell membrane</keyword>
<comment type="caution">
    <text evidence="7">The sequence shown here is derived from an EMBL/GenBank/DDBJ whole genome shotgun (WGS) entry which is preliminary data.</text>
</comment>
<evidence type="ECO:0000256" key="5">
    <source>
        <dbReference type="ARBA" id="ARBA00023136"/>
    </source>
</evidence>
<evidence type="ECO:0000256" key="1">
    <source>
        <dbReference type="ARBA" id="ARBA00004141"/>
    </source>
</evidence>
<comment type="subcellular location">
    <subcellularLocation>
        <location evidence="6">Cell membrane</location>
        <topology evidence="6">Multi-pass membrane protein</topology>
    </subcellularLocation>
    <subcellularLocation>
        <location evidence="1">Membrane</location>
        <topology evidence="1">Multi-pass membrane protein</topology>
    </subcellularLocation>
</comment>
<keyword evidence="4 6" id="KW-1133">Transmembrane helix</keyword>
<evidence type="ECO:0000256" key="3">
    <source>
        <dbReference type="ARBA" id="ARBA00022692"/>
    </source>
</evidence>
<keyword evidence="3 6" id="KW-0812">Transmembrane</keyword>
<dbReference type="Proteomes" id="UP000661435">
    <property type="component" value="Unassembled WGS sequence"/>
</dbReference>
<accession>A0A8J6J5R8</accession>
<evidence type="ECO:0000256" key="4">
    <source>
        <dbReference type="ARBA" id="ARBA00022989"/>
    </source>
</evidence>
<proteinExistence type="inferred from homology"/>
<evidence type="ECO:0000313" key="7">
    <source>
        <dbReference type="EMBL" id="MBC5733141.1"/>
    </source>
</evidence>
<comment type="similarity">
    <text evidence="2 6">Belongs to the 4-toluene sulfonate uptake permease (TSUP) (TC 2.A.102) family.</text>
</comment>
<dbReference type="GO" id="GO:0005886">
    <property type="term" value="C:plasma membrane"/>
    <property type="evidence" value="ECO:0007669"/>
    <property type="project" value="UniProtKB-SubCell"/>
</dbReference>
<feature type="transmembrane region" description="Helical" evidence="6">
    <location>
        <begin position="71"/>
        <end position="91"/>
    </location>
</feature>
<keyword evidence="8" id="KW-1185">Reference proteome</keyword>
<dbReference type="PANTHER" id="PTHR43701:SF2">
    <property type="entry name" value="MEMBRANE TRANSPORTER PROTEIN YJNA-RELATED"/>
    <property type="match status" value="1"/>
</dbReference>
<evidence type="ECO:0000256" key="2">
    <source>
        <dbReference type="ARBA" id="ARBA00009142"/>
    </source>
</evidence>
<evidence type="ECO:0000313" key="8">
    <source>
        <dbReference type="Proteomes" id="UP000661435"/>
    </source>
</evidence>
<dbReference type="InterPro" id="IPR051598">
    <property type="entry name" value="TSUP/Inactive_protease-like"/>
</dbReference>
<name>A0A8J6J5R8_9FIRM</name>
<dbReference type="AlphaFoldDB" id="A0A8J6J5R8"/>
<organism evidence="7 8">
    <name type="scientific">Lawsonibacter hominis</name>
    <dbReference type="NCBI Taxonomy" id="2763053"/>
    <lineage>
        <taxon>Bacteria</taxon>
        <taxon>Bacillati</taxon>
        <taxon>Bacillota</taxon>
        <taxon>Clostridia</taxon>
        <taxon>Eubacteriales</taxon>
        <taxon>Oscillospiraceae</taxon>
        <taxon>Lawsonibacter</taxon>
    </lineage>
</organism>
<dbReference type="RefSeq" id="WP_186907043.1">
    <property type="nucleotide sequence ID" value="NZ_JACOPP010000005.1"/>
</dbReference>
<keyword evidence="5 6" id="KW-0472">Membrane</keyword>
<dbReference type="InterPro" id="IPR002781">
    <property type="entry name" value="TM_pro_TauE-like"/>
</dbReference>
<reference evidence="7" key="1">
    <citation type="submission" date="2020-08" db="EMBL/GenBank/DDBJ databases">
        <title>Genome public.</title>
        <authorList>
            <person name="Liu C."/>
            <person name="Sun Q."/>
        </authorList>
    </citation>
    <scope>NUCLEOTIDE SEQUENCE</scope>
    <source>
        <strain evidence="7">NSJ-51</strain>
    </source>
</reference>